<protein>
    <recommendedName>
        <fullName evidence="4">Secretion system C-terminal sorting domain-containing protein</fullName>
    </recommendedName>
</protein>
<gene>
    <name evidence="2" type="ORF">A2531_02730</name>
</gene>
<dbReference type="InterPro" id="IPR011048">
    <property type="entry name" value="Haem_d1_sf"/>
</dbReference>
<sequence length="5295" mass="553893">MKDKQKKSLKMKRIWWTIKFVLPMFLLTLVFFSINGEKAISAPARWEDDFNDCPQQDLTNFPGQNCLAGQGICGVDTTGVDLAQCYSKASMNYPTASTTSSTVYASGEDGGYVVNCYVDMDATAPYCDNSGTWWCNRDATCNAQNRETECIGGGTAFSCEDCYSGYYDCTGDATCEIRSGVTACPDAHGTYNTTCGCNCSAYWYNCDGDATTCEWGGTNVDNENYRFTSACATSSFECLPGYDDCNADLNEANINADTTDGCEIDEWDTNFGAAGLNNRYNDSCTVICDANYYDCDGFGATTTNGCEVQNAASCTVGQLSGTWDGPNCNCVVPTSYFETGVMAEFATTSPLLWGYQYGTGPLMQFTSWGASSTGGIFYVGNDGKVGIGTSSPGSMLTVGMDSGNQFLVNSTGVVTAGTWNGSIIDVAYGGTGTSTFEANSLLFASSDNNISEVLIGLEGYSLAVVGGKPTWVASSTGAAHPLLSVSHADTSEEAVLRGALIVGRQNASLEWARLTLGSNGYILYSDGTDAIWQSFENLWDINMLATTSMPHITDLGGLATVGTITSGIWNGSTIDVAHGGTGLTSVSGGYLLVGNSASALQATSSIFVADSGFVGIGTTTPQYNTVIIGTTSVDTICLGGSCIADWGQSGAIDGSGSTNYVTYWQDGNTLTSEAQLANTRGGTGQNSSGWTGIAAINGGTWSASTSIQNVYIADDLTVTGGVIGSNNISGTLTTTNTLTIGDDGDNIIISASNWDVNASGQITAGTDETINGIDISGGVISDVTGLTVNGNIIVSGFVDGVDISAASSTWDAKQDAITGAATTVLTSDLTADRALISNGSGKIAVSGTISSTELGYLDNVSSSIQTQLNSKWDELSDMALTQGYIFVGDSNDDPKATSSIFITSIGNVGIGSTSPMYDFVVVGTSSADTICLDGSCISNWGESGAISGSGNTGYAAYWSNATTLAGEQYLATSRGGTNQNSSGWNGVVNVVGGTWSTITGTANNITYWSDANTIKATTSIYLADSSFVGIGTSSPINQLDVRGNLGVLNQNELRFYEQEGSGHNYVAFKASTTLGSNFTWILPTTAGADGEALMMGSNNKLEWGTPVGAGTNESSTAGYITYYKTGGTTVSGTSTIFIAPNGYVGIGSGTPNNLLSIGDNININAAGTITGGTWQGAPVGLTYGGLGGNFNSSTGYLYVAGGTTIATSTDATLGSIFFAGTGGAMQQDNANLFWDDTNNRLGIGSSSPQQTLTIQGVVGQGILNIASSTGESIFFVNEYDNIGIGTISPSEKLVLNNGNFLQTEGTPIKLGGVNLGDDGRGLWIKDNYAYVVSANYLSVVDITNPSHPIFIASTTIGTGVSAYGIRISGTYAYVVGGSASDDDVHIFDISDPYNPSDVGGIELGATNVGGIYISGKYLYLGSLKTGGFEIYDISDPLNAVRLGGTSVTANDAIKSIWVVNNKAYVVSNSNSYNLEVFNVSDPTNPTLLDGLNTSSGNGADIYVSGRYAYFGTESTGNDFHIIDISSSTNMTVVSELNTTGSIRGIWVAGNYAYTSLSTGGNKVEIFDIASSTNPSSIGSLATADYAWDIVVNGKYAYVVSGPIGDDLEIFDITGISAPAANIGNIATNYINVSENAYIDNNLYIGNGLNVGVGGIKSDGSFSAYGDGYFGGNLTVGTTTFGAMLTVGATSSSQFLVDSNGRITDGTWQGDAVGLTYGGLGGNFNSATGFFYVSGGVVVASSTIYIGNTDLNAGTGLTLSGNTINLDEFTMGTTDTDATLGSIFFAGTGGAMQQDNANLFWDDTNNRLGIGTTTPFYTLTVEGTVGNGILNIASSSGNSYVQIDKNGLTTFTGGVINPRRVGYIQSSNIDNANGIYVVKDYAYVSGKSGISIFNVASSSNPIFIASTSQTWSTISSPRKPVVVGNYAYLPSDGVTTGAVSIFEVSNPAAPMLVGRYPDYVTGATSMIAGAKGIAISGKYLYVVAAGRDTFAALDISDPSDPKMISEYRTNIGDPQNVIVDGSHAYIANCNANALTIMDISDPFNLVRDAHLVDATRLDCLNGIDKKGNYIYGSVWDTGRFTVIDVSNPKNPYIATSTTGPTGTEFTNGNDVVVEGDYAYVIASNKIVIMNIKDPINPRYITEIGIVSAEIFLSGRYLYAVSGSDDSLSIYDIGALEVSNMYAGTINVDTLHVASDAIINTDLYVMGGLNLGENGLLSQGDSAFIKLATSSDTNSPVLSANIIDLNSSSISNIFKITHMSNSVAENGIGSGLLFESEFINAHGTATSSATSTAQIASLLIDASYASPASALTFSTKNNSSNLTEWMRLNENGYLGIGTTTPDAKLTVWGASNGNNALVNYYNSDASNLFTILENGNVGIGSSTPNSLLSIGDNININASGVITGGTWQGAPVGLTYGGLGGNFNSSTGYLYVAGGTTIATSTIYIGNTDLNAGTGLTLSGNTINLDEFTMGTTDTDATLGSIFFAGTGGAMQQDNANLFWDDTNNRLGIGTSTPAYQFTLFNDDLNDYLAYIYNASSTASLGGGLKIRVDGDGEILNLNHNGSDMVTVTGAQTTFNNPVNFTSIGDVTLAYDLIMANASAGNITFDGPGYINTQSAWQDLDLTLSAANLGYIILDDQTTLTGTSTIADTLYINAYNDRVGIGTSSPMAKFAVTGDAYITGTTTVGSLFIGATEIHPEWDNVIIVDGTTYAQNSTGIQAAINALPAGGGKVFLPAGTYNITATTTIPSNVWIEGAGASSTILRLANNANSTIFINADTTNGNEYIKISNLFIEGNKNNNSFGHGSYFASSSYITIENVTYNDIDNSSLYFINSSNNILKEIRVINSDNYALVFNNSSYNSVLESYFNDNDSYAVFLTNDSIYNLISDSNFIDNSRHIVPLTGDNYYNTVTGNYFTGASNGGFDGDWGYSVITNNRFIENYRWAIYSSWFQHNIVDGNIFLNNGKGDGTAGGLRMPGGNNNVVSNNIFSDDGGTAPAIYIAASSEGNILSGNRYLGTTNFITDNSASTRYLDSNRLAIKTSKQESFDILNVTASTTGALVSLTQQSTGDIMNIFDGSTEVFTILDGGNVGIGSSTPNSLLSIGDNININASGVITGGTWQGAPVGLTYGGLGGNFNSSTGFFYVSGGVVVASSTIAITSTDLQGGTGLTLSGNTMNLDEFTMGTTDTDATLGSIFFAGTGGVMQQDNAKFFWDDTNNRLGIGTSSPQAMLDIFGTNNELRLSYDMDTYVSLSANFSGNIQISGSNTGGSQVVIGSGLAEDTSLIYDGNAYDYYLGLDDTDDIFKLGLGQTVGTNAYLAMDINGNIGIGSTTPSKLLSIYKDSPAANQVLLQVGTSDDNNRFSVDEDGDVSLDGTLTASNISTTTIPSLTISGGGAFPSAPNEGQVFYRTDQDQVYVYTGSKWQADRTTASKIVAANDSPNKEKADYVCDGTHDEAEINQAIAAAYNSGTGGLVYLMEGTYNVGTSTYATYAIRMATSTTLMGAGDATVIKLQSNFNYDIQIIRGDILQSNFVVTKLAIDGNSANQSASKNHYAVYFDNVSTSTLDNLYIHNIKGLAVGFENYSQYNKLQYSRIAAIIDGLTTGKGVNFQTGSNDNEVINNIMDGISDTGLYIYSQKNRIVSNVIRNASFYGISLGMGGEYNYIASNDIHNSLIAISINGDNSYISQNIISSSSLGIDCTGANCENIKVTDNNLYGNIDAISITGFFQSVFSNNNIFNNAQYGIYSDGGMARYNMINGNIFKENGGDGSYSAMYLNGMSDNIISNNIFSDISGTGDAIEIISGSDNNTFIGNNYQDHAGKVSDAGTGNKFIENNRLTVDANDTDYGGAVTALTVTQSGTGDLLNVFDGASEVFTILDGGNVGIGSSSPMYDLTVGNILWAGNNGGGGNNKVRINDPFNYIGMNNGNATFGIIGNNGGGVPIVDIRAYQGATPQSVFYINSDGNIMMGTSTLGTGMNIALGKNIGITGVDRYLNFVPNVSGFTDATSSYGFRDYGGNMQVKSSGGQWVNIQGAFTAGTGLTLTGSSLNLDEFTMGTTDTDATLGSIFFAGTGGAMQQDNANLFWDDTNNRLGIGTTTPATALTILSTGSQLRLAYDASNYVDFTVDANGALTLGSATTTIGTGNDALFIDANGNVGIGTSTPIEQLELTGNLRLQNTASTSNELSGVIYLGDKPFLHRFGTYNVFAGGAGNFTLTTADSNAIFGWDSGISLTTGDYNSVLGNSALRMNTSGEGNVAVGINSLRENTTGGNNVAIGRVALRNNTTGSSNIVLGYEALYNSATGSSNVIIGHSAGYRNTNADQNTIVGYQAGYGVAGTSNDNNTLFGYRSGYGLSTGSNNLLLGYGAGDNITTGSNNIIIGYDINAPQAAGSSQLDIGDLIYGNLSSKYLGIGTSSPLTTLTVQGTAGAPIMNIASSTGESLFYIAKNGNIGLGDISPDYQFTIFNDNTNDYLAYIYNASSTASSGGGLDIRVDGDGNILNLNHNGTDVVTISGANTIFNNPVTFGSAGDVSVAYDLLMTNDTAGNILFDGPGYIRTDSSWENLSLTLSAANLGDVVVDDAMIITGTTTIDDVLYVNTFDNAVGIGTSSPNAMLAIYDSAAGVTDNVFTVATGTGGSIFRVNGSGQVYADGSFNGGGADYAEYFYASDKDLKSGEVVCIDVTRENTVKRCDRGSDSNVMGIVSTDPSIVGNAQESYINNENYKIIGMLGQVPACVSAENGDIRPGDSLTSAENNKGCVMRAEAGDPTVGVALEAFASEDTSNKIQDTNNNQATSTNDQINVNVAKGEIKVLISRRNKSLTVEMVESAITERIANMEIEDEVAIMLENAIEDYNIASATRAVVDEQIAMLDSVLSVEMNNITGELTMMATAIDDLSSRVSIIEGDIDSILDSQSSIFSKLSIINDQLSNIGSSSHEVQPFMVTADGNIKLRPISVVIPDFDSESMSNEAENASSTEESETAEEPDVAVFDIETLENTEITALVVNQKGSGDVADFQADGVSIVNIAETGKVAVVGEMSIDGRLMVCSGSGCGSALDMAVDETMGDMGVEGTVVAGAFAGYCENGYVWVPGSSKYGTMPGFCVGAYEAQIPNSEFQIPNSNPHTYITQGEASLVCQAEGEGYHLISENEWLTIAENIIRNNENDIDAAAEGLQLSTFVMAGDSEAISSSTDNSIVFTLENGSQIYDFAGGAAEWTDYTMPSATLMQPASDDWQEYFEINNYQGLNINPPYYYTSENGIGRIKTGMASSTDSYLRGFVRGANALYDLDLSHSPIEAAGNIGFRCAK</sequence>
<dbReference type="InterPro" id="IPR012334">
    <property type="entry name" value="Pectin_lyas_fold"/>
</dbReference>
<accession>A0A1F5TRY5</accession>
<dbReference type="EMBL" id="MFGO01000008">
    <property type="protein sequence ID" value="OGF41578.1"/>
    <property type="molecule type" value="Genomic_DNA"/>
</dbReference>
<evidence type="ECO:0000313" key="2">
    <source>
        <dbReference type="EMBL" id="OGF41578.1"/>
    </source>
</evidence>
<reference evidence="2 3" key="1">
    <citation type="journal article" date="2016" name="Nat. Commun.">
        <title>Thousands of microbial genomes shed light on interconnected biogeochemical processes in an aquifer system.</title>
        <authorList>
            <person name="Anantharaman K."/>
            <person name="Brown C.T."/>
            <person name="Hug L.A."/>
            <person name="Sharon I."/>
            <person name="Castelle C.J."/>
            <person name="Probst A.J."/>
            <person name="Thomas B.C."/>
            <person name="Singh A."/>
            <person name="Wilkins M.J."/>
            <person name="Karaoz U."/>
            <person name="Brodie E.L."/>
            <person name="Williams K.H."/>
            <person name="Hubbard S.S."/>
            <person name="Banfield J.F."/>
        </authorList>
    </citation>
    <scope>NUCLEOTIDE SEQUENCE [LARGE SCALE GENOMIC DNA]</scope>
</reference>
<evidence type="ECO:0008006" key="4">
    <source>
        <dbReference type="Google" id="ProtNLM"/>
    </source>
</evidence>
<proteinExistence type="predicted"/>
<dbReference type="SUPFAM" id="SSF56436">
    <property type="entry name" value="C-type lectin-like"/>
    <property type="match status" value="1"/>
</dbReference>
<dbReference type="InterPro" id="IPR011050">
    <property type="entry name" value="Pectin_lyase_fold/virulence"/>
</dbReference>
<feature type="compositionally biased region" description="Low complexity" evidence="1">
    <location>
        <begin position="4954"/>
        <end position="4966"/>
    </location>
</feature>
<dbReference type="SUPFAM" id="SSF51004">
    <property type="entry name" value="C-terminal (heme d1) domain of cytochrome cd1-nitrite reductase"/>
    <property type="match status" value="2"/>
</dbReference>
<dbReference type="Gene3D" id="2.40.300.10">
    <property type="entry name" value="Head decoration protein D"/>
    <property type="match status" value="1"/>
</dbReference>
<dbReference type="InterPro" id="IPR016187">
    <property type="entry name" value="CTDL_fold"/>
</dbReference>
<evidence type="ECO:0000256" key="1">
    <source>
        <dbReference type="SAM" id="MobiDB-lite"/>
    </source>
</evidence>
<dbReference type="SMART" id="SM00710">
    <property type="entry name" value="PbH1"/>
    <property type="match status" value="20"/>
</dbReference>
<dbReference type="InterPro" id="IPR006626">
    <property type="entry name" value="PbH1"/>
</dbReference>
<dbReference type="SUPFAM" id="SSF51126">
    <property type="entry name" value="Pectin lyase-like"/>
    <property type="match status" value="2"/>
</dbReference>
<comment type="caution">
    <text evidence="2">The sequence shown here is derived from an EMBL/GenBank/DDBJ whole genome shotgun (WGS) entry which is preliminary data.</text>
</comment>
<dbReference type="Proteomes" id="UP000177579">
    <property type="component" value="Unassembled WGS sequence"/>
</dbReference>
<dbReference type="InterPro" id="IPR013211">
    <property type="entry name" value="LVIVD"/>
</dbReference>
<feature type="region of interest" description="Disordered" evidence="1">
    <location>
        <begin position="4952"/>
        <end position="4974"/>
    </location>
</feature>
<organism evidence="2 3">
    <name type="scientific">Candidatus Falkowbacteria bacterium RIFOXYD2_FULL_34_120</name>
    <dbReference type="NCBI Taxonomy" id="1798007"/>
    <lineage>
        <taxon>Bacteria</taxon>
        <taxon>Candidatus Falkowiibacteriota</taxon>
    </lineage>
</organism>
<evidence type="ECO:0000313" key="3">
    <source>
        <dbReference type="Proteomes" id="UP000177579"/>
    </source>
</evidence>
<dbReference type="Gene3D" id="2.160.20.10">
    <property type="entry name" value="Single-stranded right-handed beta-helix, Pectin lyase-like"/>
    <property type="match status" value="2"/>
</dbReference>
<dbReference type="Pfam" id="PF08309">
    <property type="entry name" value="LVIVD"/>
    <property type="match status" value="11"/>
</dbReference>
<name>A0A1F5TRY5_9BACT</name>